<evidence type="ECO:0000256" key="4">
    <source>
        <dbReference type="ARBA" id="ARBA00022989"/>
    </source>
</evidence>
<feature type="transmembrane region" description="Helical" evidence="6">
    <location>
        <begin position="182"/>
        <end position="208"/>
    </location>
</feature>
<evidence type="ECO:0000256" key="5">
    <source>
        <dbReference type="ARBA" id="ARBA00023136"/>
    </source>
</evidence>
<dbReference type="RefSeq" id="WP_156194334.1">
    <property type="nucleotide sequence ID" value="NZ_QTZN02000001.1"/>
</dbReference>
<dbReference type="Proteomes" id="UP000285951">
    <property type="component" value="Unassembled WGS sequence"/>
</dbReference>
<dbReference type="Gene3D" id="1.10.357.140">
    <property type="entry name" value="UbiA prenyltransferase"/>
    <property type="match status" value="1"/>
</dbReference>
<evidence type="ECO:0000313" key="10">
    <source>
        <dbReference type="Proteomes" id="UP000462449"/>
    </source>
</evidence>
<feature type="transmembrane region" description="Helical" evidence="6">
    <location>
        <begin position="114"/>
        <end position="131"/>
    </location>
</feature>
<accession>A0A7M4D140</accession>
<keyword evidence="4 6" id="KW-1133">Transmembrane helix</keyword>
<evidence type="ECO:0000256" key="2">
    <source>
        <dbReference type="ARBA" id="ARBA00022475"/>
    </source>
</evidence>
<evidence type="ECO:0000256" key="6">
    <source>
        <dbReference type="SAM" id="Phobius"/>
    </source>
</evidence>
<dbReference type="InterPro" id="IPR000537">
    <property type="entry name" value="UbiA_prenyltransferase"/>
</dbReference>
<evidence type="ECO:0000313" key="8">
    <source>
        <dbReference type="EMBL" id="MVB05574.1"/>
    </source>
</evidence>
<name>A0A7M4D140_9BACT</name>
<evidence type="ECO:0000313" key="7">
    <source>
        <dbReference type="EMBL" id="MUP36369.1"/>
    </source>
</evidence>
<comment type="subcellular location">
    <subcellularLocation>
        <location evidence="1">Membrane</location>
        <topology evidence="1">Multi-pass membrane protein</topology>
    </subcellularLocation>
</comment>
<feature type="transmembrane region" description="Helical" evidence="6">
    <location>
        <begin position="229"/>
        <end position="250"/>
    </location>
</feature>
<dbReference type="InterPro" id="IPR044878">
    <property type="entry name" value="UbiA_sf"/>
</dbReference>
<dbReference type="PANTHER" id="PTHR42723:SF1">
    <property type="entry name" value="CHLOROPHYLL SYNTHASE, CHLOROPLASTIC"/>
    <property type="match status" value="1"/>
</dbReference>
<keyword evidence="3 6" id="KW-0812">Transmembrane</keyword>
<feature type="transmembrane region" description="Helical" evidence="6">
    <location>
        <begin position="293"/>
        <end position="314"/>
    </location>
</feature>
<dbReference type="Pfam" id="PF01040">
    <property type="entry name" value="UbiA"/>
    <property type="match status" value="1"/>
</dbReference>
<dbReference type="Proteomes" id="UP000462449">
    <property type="component" value="Unassembled WGS sequence"/>
</dbReference>
<evidence type="ECO:0000256" key="3">
    <source>
        <dbReference type="ARBA" id="ARBA00022692"/>
    </source>
</evidence>
<dbReference type="GO" id="GO:0016765">
    <property type="term" value="F:transferase activity, transferring alkyl or aryl (other than methyl) groups"/>
    <property type="evidence" value="ECO:0007669"/>
    <property type="project" value="InterPro"/>
</dbReference>
<evidence type="ECO:0008006" key="11">
    <source>
        <dbReference type="Google" id="ProtNLM"/>
    </source>
</evidence>
<feature type="transmembrane region" description="Helical" evidence="6">
    <location>
        <begin position="88"/>
        <end position="108"/>
    </location>
</feature>
<feature type="transmembrane region" description="Helical" evidence="6">
    <location>
        <begin position="262"/>
        <end position="281"/>
    </location>
</feature>
<feature type="transmembrane region" description="Helical" evidence="6">
    <location>
        <begin position="46"/>
        <end position="67"/>
    </location>
</feature>
<feature type="transmembrane region" description="Helical" evidence="6">
    <location>
        <begin position="138"/>
        <end position="162"/>
    </location>
</feature>
<reference evidence="7 10" key="2">
    <citation type="submission" date="2019-12" db="EMBL/GenBank/DDBJ databases">
        <title>Draft genome sequence of Labilibaculum sp. strain 44 isolated from deep waters of Black Sea.</title>
        <authorList>
            <person name="Yadav S."/>
            <person name="Villanueva L."/>
        </authorList>
    </citation>
    <scope>NUCLEOTIDE SEQUENCE [LARGE SCALE GENOMIC DNA]</scope>
    <source>
        <strain evidence="7 10">44</strain>
    </source>
</reference>
<protein>
    <recommendedName>
        <fullName evidence="11">Prenyltransferase</fullName>
    </recommendedName>
</protein>
<organism evidence="7 10">
    <name type="scientific">Labilibaculum euxinus</name>
    <dbReference type="NCBI Taxonomy" id="2686357"/>
    <lineage>
        <taxon>Bacteria</taxon>
        <taxon>Pseudomonadati</taxon>
        <taxon>Bacteroidota</taxon>
        <taxon>Bacteroidia</taxon>
        <taxon>Marinilabiliales</taxon>
        <taxon>Marinifilaceae</taxon>
        <taxon>Labilibaculum</taxon>
    </lineage>
</organism>
<sequence length="319" mass="36725">MNSYLKLIRLPNLIIIALTQYVMRYFIIQPILGINRIKLQLADLDFAILVFATVCMAAAGYVINDYFDTKADRINKKDVIVGRKVTRRVALFLQQIIAAISVLLGGYVSYKIGHWQFVFIFFMGGGLLWFYSTSYKYYFLLGSFLIAFIVAIIPFLVVIYEIPPLMKTYAEVLVASKTNFNYLLYWVGAFSFFSFVGVLIAQFIRDLLSIKGDREINRKSLPIVVGLKWSKIIIILLILFLSVSVFGVWYQFLNAPMDQITPWYFGILIVLPLFLLAYRVYQFSEGDKFKTGIFLIRFAILAGISYAFVVNYVINHTNF</sequence>
<evidence type="ECO:0000313" key="9">
    <source>
        <dbReference type="Proteomes" id="UP000285951"/>
    </source>
</evidence>
<feature type="transmembrane region" description="Helical" evidence="6">
    <location>
        <begin position="12"/>
        <end position="34"/>
    </location>
</feature>
<dbReference type="AlphaFoldDB" id="A0A7M4D140"/>
<gene>
    <name evidence="8" type="ORF">DWB62_000885</name>
    <name evidence="7" type="ORF">GNY23_00885</name>
</gene>
<dbReference type="EMBL" id="WOTW01000001">
    <property type="protein sequence ID" value="MUP36369.1"/>
    <property type="molecule type" value="Genomic_DNA"/>
</dbReference>
<dbReference type="EMBL" id="QTZN02000001">
    <property type="protein sequence ID" value="MVB05574.1"/>
    <property type="molecule type" value="Genomic_DNA"/>
</dbReference>
<keyword evidence="9" id="KW-1185">Reference proteome</keyword>
<reference evidence="8 9" key="1">
    <citation type="submission" date="2019-11" db="EMBL/GenBank/DDBJ databases">
        <title>Draft genome sequence of Labilibaculum sp. strain SYP isolated from Black Sea.</title>
        <authorList>
            <person name="Yadav S."/>
            <person name="Villanueva L."/>
        </authorList>
    </citation>
    <scope>NUCLEOTIDE SEQUENCE [LARGE SCALE GENOMIC DNA]</scope>
    <source>
        <strain evidence="8 9">44</strain>
    </source>
</reference>
<proteinExistence type="predicted"/>
<evidence type="ECO:0000256" key="1">
    <source>
        <dbReference type="ARBA" id="ARBA00004141"/>
    </source>
</evidence>
<dbReference type="OrthoDB" id="9811562at2"/>
<comment type="caution">
    <text evidence="7">The sequence shown here is derived from an EMBL/GenBank/DDBJ whole genome shotgun (WGS) entry which is preliminary data.</text>
</comment>
<dbReference type="GO" id="GO:0016020">
    <property type="term" value="C:membrane"/>
    <property type="evidence" value="ECO:0007669"/>
    <property type="project" value="UniProtKB-SubCell"/>
</dbReference>
<dbReference type="InterPro" id="IPR050475">
    <property type="entry name" value="Prenyltransferase_related"/>
</dbReference>
<keyword evidence="2" id="KW-1003">Cell membrane</keyword>
<keyword evidence="5 6" id="KW-0472">Membrane</keyword>
<dbReference type="PANTHER" id="PTHR42723">
    <property type="entry name" value="CHLOROPHYLL SYNTHASE"/>
    <property type="match status" value="1"/>
</dbReference>